<keyword evidence="8" id="KW-1133">Transmembrane helix</keyword>
<dbReference type="SUPFAM" id="SSF55874">
    <property type="entry name" value="ATPase domain of HSP90 chaperone/DNA topoisomerase II/histidine kinase"/>
    <property type="match status" value="1"/>
</dbReference>
<protein>
    <recommendedName>
        <fullName evidence="2">histidine kinase</fullName>
        <ecNumber evidence="2">2.7.13.3</ecNumber>
    </recommendedName>
</protein>
<feature type="compositionally biased region" description="Basic and acidic residues" evidence="7">
    <location>
        <begin position="787"/>
        <end position="808"/>
    </location>
</feature>
<evidence type="ECO:0000259" key="10">
    <source>
        <dbReference type="PROSITE" id="PS50113"/>
    </source>
</evidence>
<evidence type="ECO:0000256" key="3">
    <source>
        <dbReference type="ARBA" id="ARBA00022553"/>
    </source>
</evidence>
<dbReference type="Pfam" id="PF12860">
    <property type="entry name" value="PAS_7"/>
    <property type="match status" value="1"/>
</dbReference>
<dbReference type="Gene3D" id="3.30.565.10">
    <property type="entry name" value="Histidine kinase-like ATPase, C-terminal domain"/>
    <property type="match status" value="1"/>
</dbReference>
<dbReference type="InterPro" id="IPR013655">
    <property type="entry name" value="PAS_fold_3"/>
</dbReference>
<keyword evidence="4" id="KW-0808">Transferase</keyword>
<dbReference type="Proteomes" id="UP000664122">
    <property type="component" value="Unassembled WGS sequence"/>
</dbReference>
<feature type="domain" description="Histidine kinase" evidence="9">
    <location>
        <begin position="558"/>
        <end position="777"/>
    </location>
</feature>
<dbReference type="InterPro" id="IPR001610">
    <property type="entry name" value="PAC"/>
</dbReference>
<dbReference type="InterPro" id="IPR000014">
    <property type="entry name" value="PAS"/>
</dbReference>
<keyword evidence="6" id="KW-0175">Coiled coil</keyword>
<dbReference type="PANTHER" id="PTHR43047">
    <property type="entry name" value="TWO-COMPONENT HISTIDINE PROTEIN KINASE"/>
    <property type="match status" value="1"/>
</dbReference>
<feature type="transmembrane region" description="Helical" evidence="8">
    <location>
        <begin position="227"/>
        <end position="245"/>
    </location>
</feature>
<evidence type="ECO:0000313" key="12">
    <source>
        <dbReference type="Proteomes" id="UP000664122"/>
    </source>
</evidence>
<comment type="caution">
    <text evidence="11">The sequence shown here is derived from an EMBL/GenBank/DDBJ whole genome shotgun (WGS) entry which is preliminary data.</text>
</comment>
<dbReference type="InterPro" id="IPR036097">
    <property type="entry name" value="HisK_dim/P_sf"/>
</dbReference>
<dbReference type="SMART" id="SM00387">
    <property type="entry name" value="HATPase_c"/>
    <property type="match status" value="1"/>
</dbReference>
<dbReference type="InterPro" id="IPR003661">
    <property type="entry name" value="HisK_dim/P_dom"/>
</dbReference>
<dbReference type="Gene3D" id="3.30.450.20">
    <property type="entry name" value="PAS domain"/>
    <property type="match status" value="2"/>
</dbReference>
<gene>
    <name evidence="11" type="ORF">J1C48_04640</name>
</gene>
<keyword evidence="8" id="KW-0812">Transmembrane</keyword>
<evidence type="ECO:0000256" key="7">
    <source>
        <dbReference type="SAM" id="MobiDB-lite"/>
    </source>
</evidence>
<dbReference type="CDD" id="cd00130">
    <property type="entry name" value="PAS"/>
    <property type="match status" value="1"/>
</dbReference>
<dbReference type="EMBL" id="JAFMPP010000002">
    <property type="protein sequence ID" value="MBO0661855.1"/>
    <property type="molecule type" value="Genomic_DNA"/>
</dbReference>
<evidence type="ECO:0000256" key="6">
    <source>
        <dbReference type="SAM" id="Coils"/>
    </source>
</evidence>
<evidence type="ECO:0000256" key="8">
    <source>
        <dbReference type="SAM" id="Phobius"/>
    </source>
</evidence>
<keyword evidence="8" id="KW-0472">Membrane</keyword>
<keyword evidence="3" id="KW-0597">Phosphoprotein</keyword>
<dbReference type="SUPFAM" id="SSF55785">
    <property type="entry name" value="PYP-like sensor domain (PAS domain)"/>
    <property type="match status" value="2"/>
</dbReference>
<evidence type="ECO:0000256" key="4">
    <source>
        <dbReference type="ARBA" id="ARBA00022679"/>
    </source>
</evidence>
<feature type="domain" description="PAC" evidence="10">
    <location>
        <begin position="336"/>
        <end position="387"/>
    </location>
</feature>
<keyword evidence="12" id="KW-1185">Reference proteome</keyword>
<dbReference type="InterPro" id="IPR036890">
    <property type="entry name" value="HATPase_C_sf"/>
</dbReference>
<dbReference type="EC" id="2.7.13.3" evidence="2"/>
<dbReference type="SMART" id="SM00086">
    <property type="entry name" value="PAC"/>
    <property type="match status" value="1"/>
</dbReference>
<organism evidence="11 12">
    <name type="scientific">Jiella flava</name>
    <dbReference type="NCBI Taxonomy" id="2816857"/>
    <lineage>
        <taxon>Bacteria</taxon>
        <taxon>Pseudomonadati</taxon>
        <taxon>Pseudomonadota</taxon>
        <taxon>Alphaproteobacteria</taxon>
        <taxon>Hyphomicrobiales</taxon>
        <taxon>Aurantimonadaceae</taxon>
        <taxon>Jiella</taxon>
    </lineage>
</organism>
<dbReference type="InterPro" id="IPR000700">
    <property type="entry name" value="PAS-assoc_C"/>
</dbReference>
<dbReference type="PROSITE" id="PS50109">
    <property type="entry name" value="HIS_KIN"/>
    <property type="match status" value="1"/>
</dbReference>
<dbReference type="Pfam" id="PF08447">
    <property type="entry name" value="PAS_3"/>
    <property type="match status" value="1"/>
</dbReference>
<dbReference type="GO" id="GO:0009927">
    <property type="term" value="F:histidine phosphotransfer kinase activity"/>
    <property type="evidence" value="ECO:0007669"/>
    <property type="project" value="TreeGrafter"/>
</dbReference>
<feature type="coiled-coil region" evidence="6">
    <location>
        <begin position="507"/>
        <end position="551"/>
    </location>
</feature>
<dbReference type="InterPro" id="IPR035965">
    <property type="entry name" value="PAS-like_dom_sf"/>
</dbReference>
<dbReference type="CDD" id="cd00082">
    <property type="entry name" value="HisKA"/>
    <property type="match status" value="1"/>
</dbReference>
<feature type="transmembrane region" description="Helical" evidence="8">
    <location>
        <begin position="62"/>
        <end position="81"/>
    </location>
</feature>
<dbReference type="InterPro" id="IPR004358">
    <property type="entry name" value="Sig_transdc_His_kin-like_C"/>
</dbReference>
<feature type="region of interest" description="Disordered" evidence="7">
    <location>
        <begin position="774"/>
        <end position="808"/>
    </location>
</feature>
<dbReference type="PRINTS" id="PR00344">
    <property type="entry name" value="BCTRLSENSOR"/>
</dbReference>
<evidence type="ECO:0000256" key="1">
    <source>
        <dbReference type="ARBA" id="ARBA00000085"/>
    </source>
</evidence>
<evidence type="ECO:0000313" key="11">
    <source>
        <dbReference type="EMBL" id="MBO0661855.1"/>
    </source>
</evidence>
<dbReference type="Pfam" id="PF00512">
    <property type="entry name" value="HisKA"/>
    <property type="match status" value="1"/>
</dbReference>
<dbReference type="AlphaFoldDB" id="A0A939FX96"/>
<evidence type="ECO:0000256" key="2">
    <source>
        <dbReference type="ARBA" id="ARBA00012438"/>
    </source>
</evidence>
<dbReference type="Gene3D" id="1.10.287.130">
    <property type="match status" value="1"/>
</dbReference>
<dbReference type="PROSITE" id="PS50113">
    <property type="entry name" value="PAC"/>
    <property type="match status" value="1"/>
</dbReference>
<reference evidence="11" key="1">
    <citation type="submission" date="2021-03" db="EMBL/GenBank/DDBJ databases">
        <title>Whole genome sequence of Jiella sp. CQZ9-1.</title>
        <authorList>
            <person name="Tuo L."/>
        </authorList>
    </citation>
    <scope>NUCLEOTIDE SEQUENCE</scope>
    <source>
        <strain evidence="11">CQZ9-1</strain>
    </source>
</reference>
<dbReference type="SMART" id="SM00388">
    <property type="entry name" value="HisKA"/>
    <property type="match status" value="1"/>
</dbReference>
<proteinExistence type="predicted"/>
<evidence type="ECO:0000259" key="9">
    <source>
        <dbReference type="PROSITE" id="PS50109"/>
    </source>
</evidence>
<dbReference type="PANTHER" id="PTHR43047:SF72">
    <property type="entry name" value="OSMOSENSING HISTIDINE PROTEIN KINASE SLN1"/>
    <property type="match status" value="1"/>
</dbReference>
<dbReference type="InterPro" id="IPR003594">
    <property type="entry name" value="HATPase_dom"/>
</dbReference>
<keyword evidence="5" id="KW-0418">Kinase</keyword>
<dbReference type="Pfam" id="PF02518">
    <property type="entry name" value="HATPase_c"/>
    <property type="match status" value="1"/>
</dbReference>
<name>A0A939FX96_9HYPH</name>
<dbReference type="InterPro" id="IPR005467">
    <property type="entry name" value="His_kinase_dom"/>
</dbReference>
<comment type="catalytic activity">
    <reaction evidence="1">
        <text>ATP + protein L-histidine = ADP + protein N-phospho-L-histidine.</text>
        <dbReference type="EC" id="2.7.13.3"/>
    </reaction>
</comment>
<accession>A0A939FX96</accession>
<sequence>MRADASNAPNGEGLLAWIGHLTGRRSAGKDHALRGDGNHGANPSEHKFDVWLKLDPILARRVIPGLVLLFLVALGVTRLSMSFGDRVTMLKEARRDTAAIAMLLNTNLSLDEAKGVKFDAETFLATLVTANVLPAEAVVLVTNRDGTILASLPAKDSRVGSSIFDHVSDPRELMASDAGGHVLQIGLDGDEAIATAAKLPGDGGQINFFWPHSTLLAAWRQDCAMKVSLFALTAAILLLVLIAYFRQSRRAEGFSGLCAETQHRIDIALSRGKCGLWDWDVARGQMYWSRSMYEILGMEPRDGVMPFSEVAPLMHREDGGLFTIARNVAEGKADHLDQVFRMRRADGSYVWIRGCAKVVPSAEGELHLIGIAVDVSEQLELARQTNEANHRLKNTIEQISETFLLCDSEDRVVISNSIYRKTFGLSEDDIAPGTPLDKVMRKARRPIRSITLDGEDLAPGESAVEAQMPDGRWLLISSRRAADGGTVWVGTDITQIKHHKTLTQDSRQKLLATIAKLEVATADAERKADQLSELNLRYVAEKDRAERASRAKTAFLANMSHELRTPLNAILGFSDIIRQRTFGSISDKYGEYVDDIFMSGNHLLRMIDDILQMATIESGRLELCCEAIDFGDIVRRSEALIEPLARKKNVDLFIEAPKQLSLLSDRRASSQVVLNLLSNAVKFTPEGGEVRLRLRQIGDTACLTIADNGPGIPREALASLGLPFVEVESELLRSKSRGTGLGIAIARALVRLHGGQMRITSRVGHGTVVSLRLPLNQTRRDRRAHRESHDRERAPALREMPNKLDRAA</sequence>
<evidence type="ECO:0000256" key="5">
    <source>
        <dbReference type="ARBA" id="ARBA00022777"/>
    </source>
</evidence>
<dbReference type="SUPFAM" id="SSF47384">
    <property type="entry name" value="Homodimeric domain of signal transducing histidine kinase"/>
    <property type="match status" value="1"/>
</dbReference>
<dbReference type="GO" id="GO:0000155">
    <property type="term" value="F:phosphorelay sensor kinase activity"/>
    <property type="evidence" value="ECO:0007669"/>
    <property type="project" value="InterPro"/>
</dbReference>
<dbReference type="GO" id="GO:0005886">
    <property type="term" value="C:plasma membrane"/>
    <property type="evidence" value="ECO:0007669"/>
    <property type="project" value="TreeGrafter"/>
</dbReference>